<reference evidence="2 3" key="1">
    <citation type="submission" date="2021-03" db="EMBL/GenBank/DDBJ databases">
        <title>Gelidibacter sp. nov., isolated from costal sediment.</title>
        <authorList>
            <person name="Lun K.-Y."/>
        </authorList>
    </citation>
    <scope>NUCLEOTIDE SEQUENCE [LARGE SCALE GENOMIC DNA]</scope>
    <source>
        <strain evidence="2 3">DF109</strain>
    </source>
</reference>
<evidence type="ECO:0000313" key="3">
    <source>
        <dbReference type="Proteomes" id="UP000681315"/>
    </source>
</evidence>
<feature type="domain" description="Carboxymuconolactone decarboxylase-like" evidence="1">
    <location>
        <begin position="49"/>
        <end position="105"/>
    </location>
</feature>
<dbReference type="InterPro" id="IPR029032">
    <property type="entry name" value="AhpD-like"/>
</dbReference>
<dbReference type="EMBL" id="JAGEVG010000027">
    <property type="protein sequence ID" value="MBO3100034.1"/>
    <property type="molecule type" value="Genomic_DNA"/>
</dbReference>
<dbReference type="Pfam" id="PF02627">
    <property type="entry name" value="CMD"/>
    <property type="match status" value="1"/>
</dbReference>
<dbReference type="InterPro" id="IPR004675">
    <property type="entry name" value="AhpD_core"/>
</dbReference>
<accession>A0ABS3SWE2</accession>
<dbReference type="PANTHER" id="PTHR35446:SF3">
    <property type="entry name" value="CMD DOMAIN-CONTAINING PROTEIN"/>
    <property type="match status" value="1"/>
</dbReference>
<dbReference type="PANTHER" id="PTHR35446">
    <property type="entry name" value="SI:CH211-175M2.5"/>
    <property type="match status" value="1"/>
</dbReference>
<dbReference type="InterPro" id="IPR003779">
    <property type="entry name" value="CMD-like"/>
</dbReference>
<dbReference type="Proteomes" id="UP000681315">
    <property type="component" value="Unassembled WGS sequence"/>
</dbReference>
<proteinExistence type="predicted"/>
<comment type="caution">
    <text evidence="2">The sequence shown here is derived from an EMBL/GenBank/DDBJ whole genome shotgun (WGS) entry which is preliminary data.</text>
</comment>
<dbReference type="NCBIfam" id="TIGR00778">
    <property type="entry name" value="ahpD_dom"/>
    <property type="match status" value="1"/>
</dbReference>
<evidence type="ECO:0000313" key="2">
    <source>
        <dbReference type="EMBL" id="MBO3100034.1"/>
    </source>
</evidence>
<sequence length="180" mass="19693">MKDVTKITVPSRTDVNEKSQQIFDQMESQLGMVPNLYATIGYSSNALENFLSFSGNAGKGSFTNKEIEAIKLAVSQANGCVYCQSAHSAIAKSHGFSDEETVQLRNATIADPKLKVLTTMAKQVAEKAGYIDADVREAFFDQDYDAKAMMDFLAVVTAITFTNYAYALTKVDVDFPLVTN</sequence>
<dbReference type="RefSeq" id="WP_208235141.1">
    <property type="nucleotide sequence ID" value="NZ_JAGEVG010000027.1"/>
</dbReference>
<evidence type="ECO:0000259" key="1">
    <source>
        <dbReference type="Pfam" id="PF02627"/>
    </source>
</evidence>
<protein>
    <submittedName>
        <fullName evidence="2">Carboxymuconolactone decarboxylase family protein</fullName>
    </submittedName>
</protein>
<keyword evidence="3" id="KW-1185">Reference proteome</keyword>
<dbReference type="SUPFAM" id="SSF69118">
    <property type="entry name" value="AhpD-like"/>
    <property type="match status" value="1"/>
</dbReference>
<name>A0ABS3SWE2_9FLAO</name>
<gene>
    <name evidence="2" type="ORF">J4051_17310</name>
</gene>
<dbReference type="Gene3D" id="1.20.1290.10">
    <property type="entry name" value="AhpD-like"/>
    <property type="match status" value="1"/>
</dbReference>
<organism evidence="2 3">
    <name type="scientific">Gelidibacter pelagius</name>
    <dbReference type="NCBI Taxonomy" id="2819985"/>
    <lineage>
        <taxon>Bacteria</taxon>
        <taxon>Pseudomonadati</taxon>
        <taxon>Bacteroidota</taxon>
        <taxon>Flavobacteriia</taxon>
        <taxon>Flavobacteriales</taxon>
        <taxon>Flavobacteriaceae</taxon>
        <taxon>Gelidibacter</taxon>
    </lineage>
</organism>